<keyword evidence="4" id="KW-1185">Reference proteome</keyword>
<keyword evidence="1" id="KW-0472">Membrane</keyword>
<feature type="chain" id="PRO_5038389035" description="Integral membrane protein" evidence="2">
    <location>
        <begin position="23"/>
        <end position="277"/>
    </location>
</feature>
<dbReference type="KEGG" id="iva:Isova_1336"/>
<feature type="signal peptide" evidence="2">
    <location>
        <begin position="1"/>
        <end position="22"/>
    </location>
</feature>
<dbReference type="Proteomes" id="UP000009236">
    <property type="component" value="Chromosome"/>
</dbReference>
<dbReference type="AlphaFoldDB" id="F6FT33"/>
<keyword evidence="1" id="KW-1133">Transmembrane helix</keyword>
<feature type="transmembrane region" description="Helical" evidence="1">
    <location>
        <begin position="78"/>
        <end position="99"/>
    </location>
</feature>
<proteinExistence type="predicted"/>
<protein>
    <recommendedName>
        <fullName evidence="5">Integral membrane protein</fullName>
    </recommendedName>
</protein>
<evidence type="ECO:0000313" key="3">
    <source>
        <dbReference type="EMBL" id="AEG44104.1"/>
    </source>
</evidence>
<organism evidence="4">
    <name type="scientific">Isoptericola variabilis (strain 225)</name>
    <dbReference type="NCBI Taxonomy" id="743718"/>
    <lineage>
        <taxon>Bacteria</taxon>
        <taxon>Bacillati</taxon>
        <taxon>Actinomycetota</taxon>
        <taxon>Actinomycetes</taxon>
        <taxon>Micrococcales</taxon>
        <taxon>Promicromonosporaceae</taxon>
        <taxon>Isoptericola</taxon>
    </lineage>
</organism>
<keyword evidence="1" id="KW-0812">Transmembrane</keyword>
<dbReference type="RefSeq" id="WP_013838496.1">
    <property type="nucleotide sequence ID" value="NC_015588.1"/>
</dbReference>
<gene>
    <name evidence="3" type="ordered locus">Isova_1336</name>
</gene>
<name>F6FT33_ISOV2</name>
<dbReference type="HOGENOM" id="CLU_1003905_0_0_11"/>
<dbReference type="EMBL" id="CP002810">
    <property type="protein sequence ID" value="AEG44104.1"/>
    <property type="molecule type" value="Genomic_DNA"/>
</dbReference>
<evidence type="ECO:0000256" key="2">
    <source>
        <dbReference type="SAM" id="SignalP"/>
    </source>
</evidence>
<sequence length="277" mass="28351">MTTRNRLAVAGLLVLAAVPVAAGAFRLTDLGELTPDNARFVTDPVPIVTHVVIQTPLAATSVTATYELPAHDDAALAALRYGVGAAMLVQLGLAVAALVRHDYRSHGAWMTRAYALGMGAGTGRSSPRWSRSRSPRARSCATWRGRASTAVAVGLLALLPWHRTHPRAVTLAVTVPGSALELAQAATGRTPTGLFTAGALVLVPYALYRWGSGRAIAAGTLALGAGVAVSVATGGGSVPDAVGGAVVLLLAMALGETTRQRAAARERIAAEARSPTT</sequence>
<accession>F6FT33</accession>
<dbReference type="STRING" id="743718.Isova_1336"/>
<feature type="transmembrane region" description="Helical" evidence="1">
    <location>
        <begin position="241"/>
        <end position="258"/>
    </location>
</feature>
<feature type="transmembrane region" description="Helical" evidence="1">
    <location>
        <begin position="215"/>
        <end position="235"/>
    </location>
</feature>
<evidence type="ECO:0000313" key="4">
    <source>
        <dbReference type="Proteomes" id="UP000009236"/>
    </source>
</evidence>
<keyword evidence="2" id="KW-0732">Signal</keyword>
<evidence type="ECO:0000256" key="1">
    <source>
        <dbReference type="SAM" id="Phobius"/>
    </source>
</evidence>
<evidence type="ECO:0008006" key="5">
    <source>
        <dbReference type="Google" id="ProtNLM"/>
    </source>
</evidence>
<reference evidence="3 4" key="1">
    <citation type="submission" date="2011-05" db="EMBL/GenBank/DDBJ databases">
        <title>Complete sequence of Isoptericola variabilis 225.</title>
        <authorList>
            <consortium name="US DOE Joint Genome Institute"/>
            <person name="Lucas S."/>
            <person name="Han J."/>
            <person name="Lapidus A."/>
            <person name="Cheng J.-F."/>
            <person name="Goodwin L."/>
            <person name="Pitluck S."/>
            <person name="Peters L."/>
            <person name="Mikhailova N."/>
            <person name="Zeytun A."/>
            <person name="Han C."/>
            <person name="Tapia R."/>
            <person name="Land M."/>
            <person name="Hauser L."/>
            <person name="Kyrpides N."/>
            <person name="Ivanova N."/>
            <person name="Pagani I."/>
            <person name="Siebers A."/>
            <person name="Allgaier M."/>
            <person name="Thelen M."/>
            <person name="Hugenholtz P."/>
            <person name="Gladden J."/>
            <person name="Woyke T."/>
        </authorList>
    </citation>
    <scope>NUCLEOTIDE SEQUENCE [LARGE SCALE GENOMIC DNA]</scope>
    <source>
        <strain evidence="4">225</strain>
    </source>
</reference>
<dbReference type="eggNOG" id="COG5395">
    <property type="taxonomic scope" value="Bacteria"/>
</dbReference>
<dbReference type="eggNOG" id="COG4585">
    <property type="taxonomic scope" value="Bacteria"/>
</dbReference>